<name>A0A2N9EP08_FAGSY</name>
<protein>
    <submittedName>
        <fullName evidence="2">Uncharacterized protein</fullName>
    </submittedName>
</protein>
<evidence type="ECO:0000313" key="2">
    <source>
        <dbReference type="EMBL" id="SPC76304.1"/>
    </source>
</evidence>
<organism evidence="2">
    <name type="scientific">Fagus sylvatica</name>
    <name type="common">Beechnut</name>
    <dbReference type="NCBI Taxonomy" id="28930"/>
    <lineage>
        <taxon>Eukaryota</taxon>
        <taxon>Viridiplantae</taxon>
        <taxon>Streptophyta</taxon>
        <taxon>Embryophyta</taxon>
        <taxon>Tracheophyta</taxon>
        <taxon>Spermatophyta</taxon>
        <taxon>Magnoliopsida</taxon>
        <taxon>eudicotyledons</taxon>
        <taxon>Gunneridae</taxon>
        <taxon>Pentapetalae</taxon>
        <taxon>rosids</taxon>
        <taxon>fabids</taxon>
        <taxon>Fagales</taxon>
        <taxon>Fagaceae</taxon>
        <taxon>Fagus</taxon>
    </lineage>
</organism>
<gene>
    <name evidence="2" type="ORF">FSB_LOCUS4186</name>
</gene>
<feature type="region of interest" description="Disordered" evidence="1">
    <location>
        <begin position="1"/>
        <end position="21"/>
    </location>
</feature>
<proteinExistence type="predicted"/>
<evidence type="ECO:0000256" key="1">
    <source>
        <dbReference type="SAM" id="MobiDB-lite"/>
    </source>
</evidence>
<sequence>MSIHVPPRAAKRLGKSINAPPRAAQPAEITISLIYHLQTPIQDLDTTIERSMDDLHIATRIDDIRVWTRHHVPVEVPGVRSTRNTFLTRLTRTVSHSAPPMLALMTSSFPDPQFDPRFA</sequence>
<dbReference type="EMBL" id="OIVN01000212">
    <property type="protein sequence ID" value="SPC76304.1"/>
    <property type="molecule type" value="Genomic_DNA"/>
</dbReference>
<reference evidence="2" key="1">
    <citation type="submission" date="2018-02" db="EMBL/GenBank/DDBJ databases">
        <authorList>
            <person name="Cohen D.B."/>
            <person name="Kent A.D."/>
        </authorList>
    </citation>
    <scope>NUCLEOTIDE SEQUENCE</scope>
</reference>
<accession>A0A2N9EP08</accession>
<dbReference type="AlphaFoldDB" id="A0A2N9EP08"/>